<dbReference type="Proteomes" id="UP000218231">
    <property type="component" value="Unassembled WGS sequence"/>
</dbReference>
<accession>A0A2A2L6B6</accession>
<evidence type="ECO:0000313" key="2">
    <source>
        <dbReference type="EMBL" id="PAV81796.1"/>
    </source>
</evidence>
<organism evidence="2 3">
    <name type="scientific">Diploscapter pachys</name>
    <dbReference type="NCBI Taxonomy" id="2018661"/>
    <lineage>
        <taxon>Eukaryota</taxon>
        <taxon>Metazoa</taxon>
        <taxon>Ecdysozoa</taxon>
        <taxon>Nematoda</taxon>
        <taxon>Chromadorea</taxon>
        <taxon>Rhabditida</taxon>
        <taxon>Rhabditina</taxon>
        <taxon>Rhabditomorpha</taxon>
        <taxon>Rhabditoidea</taxon>
        <taxon>Rhabditidae</taxon>
        <taxon>Diploscapter</taxon>
    </lineage>
</organism>
<keyword evidence="3" id="KW-1185">Reference proteome</keyword>
<evidence type="ECO:0000313" key="3">
    <source>
        <dbReference type="Proteomes" id="UP000218231"/>
    </source>
</evidence>
<gene>
    <name evidence="2" type="ORF">WR25_19362</name>
</gene>
<dbReference type="InterPro" id="IPR036047">
    <property type="entry name" value="F-box-like_dom_sf"/>
</dbReference>
<sequence length="425" mass="49040">MELTRKRSFTDFDRPAHDFRREFKGSVLEKKFAKKQSNKQNVLRLVLDWVLSRGAQQLQKKKQQQSTSTSPFDSIPNEVLYEILNFVNDHSSILSCRAVNRRFHALVDRGYHSDKMPLQLSRLIISGLPRGRGAEMRWIAYETQQTKTISIAQAAIRKPQNFQFNFKRFVIHRLILKDINLTDDFICFLRLQLSSADLSQLSQLTLSKVDFLNANSLTLHCLLAVVGKNLENFEVHDCYNMRPDSITDAHLIQLNAARIRRISIDGVKLCRMGNSLRLDKLFTVSYFNFLYFRIGDESLQHFASLKSFPAILLDRCIVTTNTVCDYTQEWFDSVDEGEKRLRSQVVTVKRCVHVKGSAFEAECRKRGLSCRNRRGSGSLTLYNVHEENTHRVFTVALAAALMQENQENDEKPVEILTNKETIPTK</sequence>
<proteinExistence type="predicted"/>
<name>A0A2A2L6B6_9BILA</name>
<dbReference type="CDD" id="cd09917">
    <property type="entry name" value="F-box_SF"/>
    <property type="match status" value="1"/>
</dbReference>
<protein>
    <recommendedName>
        <fullName evidence="1">F-box domain-containing protein</fullName>
    </recommendedName>
</protein>
<dbReference type="Gene3D" id="1.20.1280.50">
    <property type="match status" value="1"/>
</dbReference>
<dbReference type="SUPFAM" id="SSF81383">
    <property type="entry name" value="F-box domain"/>
    <property type="match status" value="1"/>
</dbReference>
<dbReference type="PROSITE" id="PS50181">
    <property type="entry name" value="FBOX"/>
    <property type="match status" value="1"/>
</dbReference>
<evidence type="ECO:0000259" key="1">
    <source>
        <dbReference type="PROSITE" id="PS50181"/>
    </source>
</evidence>
<dbReference type="OrthoDB" id="5811793at2759"/>
<dbReference type="Pfam" id="PF12937">
    <property type="entry name" value="F-box-like"/>
    <property type="match status" value="1"/>
</dbReference>
<dbReference type="InterPro" id="IPR001810">
    <property type="entry name" value="F-box_dom"/>
</dbReference>
<comment type="caution">
    <text evidence="2">The sequence shown here is derived from an EMBL/GenBank/DDBJ whole genome shotgun (WGS) entry which is preliminary data.</text>
</comment>
<dbReference type="SMART" id="SM00256">
    <property type="entry name" value="FBOX"/>
    <property type="match status" value="1"/>
</dbReference>
<dbReference type="AlphaFoldDB" id="A0A2A2L6B6"/>
<feature type="domain" description="F-box" evidence="1">
    <location>
        <begin position="69"/>
        <end position="120"/>
    </location>
</feature>
<reference evidence="2 3" key="1">
    <citation type="journal article" date="2017" name="Curr. Biol.">
        <title>Genome architecture and evolution of a unichromosomal asexual nematode.</title>
        <authorList>
            <person name="Fradin H."/>
            <person name="Zegar C."/>
            <person name="Gutwein M."/>
            <person name="Lucas J."/>
            <person name="Kovtun M."/>
            <person name="Corcoran D."/>
            <person name="Baugh L.R."/>
            <person name="Kiontke K."/>
            <person name="Gunsalus K."/>
            <person name="Fitch D.H."/>
            <person name="Piano F."/>
        </authorList>
    </citation>
    <scope>NUCLEOTIDE SEQUENCE [LARGE SCALE GENOMIC DNA]</scope>
    <source>
        <strain evidence="2">PF1309</strain>
    </source>
</reference>
<dbReference type="EMBL" id="LIAE01007127">
    <property type="protein sequence ID" value="PAV81796.1"/>
    <property type="molecule type" value="Genomic_DNA"/>
</dbReference>